<dbReference type="AlphaFoldDB" id="A0AAW3JU23"/>
<comment type="caution">
    <text evidence="3">The sequence shown here is derived from an EMBL/GenBank/DDBJ whole genome shotgun (WGS) entry which is preliminary data.</text>
</comment>
<dbReference type="InterPro" id="IPR003495">
    <property type="entry name" value="CobW/HypB/UreG_nucleotide-bd"/>
</dbReference>
<dbReference type="Pfam" id="PF02492">
    <property type="entry name" value="cobW"/>
    <property type="match status" value="1"/>
</dbReference>
<evidence type="ECO:0000313" key="4">
    <source>
        <dbReference type="Proteomes" id="UP000050833"/>
    </source>
</evidence>
<dbReference type="RefSeq" id="WP_022013868.1">
    <property type="nucleotide sequence ID" value="NZ_DBGBRS010000230.1"/>
</dbReference>
<proteinExistence type="predicted"/>
<dbReference type="Pfam" id="PF21537">
    <property type="entry name" value="DUF1980_C"/>
    <property type="match status" value="1"/>
</dbReference>
<evidence type="ECO:0000259" key="2">
    <source>
        <dbReference type="Pfam" id="PF21537"/>
    </source>
</evidence>
<sequence>MFGKRKEEMMVYVVMGFLEAGKTSLVRDLIVDDMFDDKIKTLILACEEGEEEYEEADLKKGCAVCEYIEDEESFNGKVIQKFLKKHRPDRIIIEYNGMWSAAKIPELYDELEEICFDREVIMQTLDVVNDETFSLYMKNMPSLMVEQFKVAEMIIVNRCTVENTKKSAIRGSVKAVNPRAQIVYESEDDAFYEMKEEMPFDVNADVIEVNEGDFGLWYVDMIDHQETYNGKTLKLTGMIQKPGGLDKGFAVFGRYAMTCCADDVQFMGFLCKADDWSQIKSGQYVTVTARMEYKFMAEYGEEGPVFYAEEIVPAQKPEDELVYFN</sequence>
<feature type="domain" description="DUF1980" evidence="2">
    <location>
        <begin position="188"/>
        <end position="323"/>
    </location>
</feature>
<dbReference type="SUPFAM" id="SSF52540">
    <property type="entry name" value="P-loop containing nucleoside triphosphate hydrolases"/>
    <property type="match status" value="1"/>
</dbReference>
<accession>A0AAW3JU23</accession>
<organism evidence="3 4">
    <name type="scientific">Butyribacter intestini</name>
    <dbReference type="NCBI Taxonomy" id="1703332"/>
    <lineage>
        <taxon>Bacteria</taxon>
        <taxon>Bacillati</taxon>
        <taxon>Bacillota</taxon>
        <taxon>Clostridia</taxon>
        <taxon>Lachnospirales</taxon>
        <taxon>Lachnospiraceae</taxon>
        <taxon>Butyribacter</taxon>
    </lineage>
</organism>
<dbReference type="PANTHER" id="PTHR40047:SF1">
    <property type="entry name" value="UPF0703 PROTEIN YCGQ"/>
    <property type="match status" value="1"/>
</dbReference>
<evidence type="ECO:0000313" key="3">
    <source>
        <dbReference type="EMBL" id="KQC85895.1"/>
    </source>
</evidence>
<keyword evidence="4" id="KW-1185">Reference proteome</keyword>
<dbReference type="Gene3D" id="3.40.50.300">
    <property type="entry name" value="P-loop containing nucleotide triphosphate hydrolases"/>
    <property type="match status" value="1"/>
</dbReference>
<name>A0AAW3JU23_9FIRM</name>
<dbReference type="InterPro" id="IPR048447">
    <property type="entry name" value="DUF1980_C"/>
</dbReference>
<dbReference type="InterPro" id="IPR052955">
    <property type="entry name" value="UPF0703_membrane_permease"/>
</dbReference>
<evidence type="ECO:0000259" key="1">
    <source>
        <dbReference type="Pfam" id="PF02492"/>
    </source>
</evidence>
<feature type="domain" description="CobW/HypB/UreG nucleotide-binding" evidence="1">
    <location>
        <begin position="11"/>
        <end position="183"/>
    </location>
</feature>
<dbReference type="Proteomes" id="UP000050833">
    <property type="component" value="Unassembled WGS sequence"/>
</dbReference>
<protein>
    <recommendedName>
        <fullName evidence="5">GTPase</fullName>
    </recommendedName>
</protein>
<dbReference type="PANTHER" id="PTHR40047">
    <property type="entry name" value="UPF0703 PROTEIN YCGQ"/>
    <property type="match status" value="1"/>
</dbReference>
<evidence type="ECO:0008006" key="5">
    <source>
        <dbReference type="Google" id="ProtNLM"/>
    </source>
</evidence>
<dbReference type="EMBL" id="LLKB01000001">
    <property type="protein sequence ID" value="KQC85895.1"/>
    <property type="molecule type" value="Genomic_DNA"/>
</dbReference>
<gene>
    <name evidence="3" type="ORF">APZ18_01455</name>
</gene>
<reference evidence="3 4" key="1">
    <citation type="submission" date="2015-10" db="EMBL/GenBank/DDBJ databases">
        <title>Butyribacter intestini gen. nov., sp. nov., a butyric acid-producing bacterium of the family Lachnospiraceae isolated from the human faeces.</title>
        <authorList>
            <person name="Zou Y."/>
            <person name="Xue W."/>
            <person name="Luo G."/>
            <person name="Lv M."/>
        </authorList>
    </citation>
    <scope>NUCLEOTIDE SEQUENCE [LARGE SCALE GENOMIC DNA]</scope>
    <source>
        <strain evidence="3 4">TF01-11</strain>
    </source>
</reference>
<dbReference type="InterPro" id="IPR027417">
    <property type="entry name" value="P-loop_NTPase"/>
</dbReference>